<proteinExistence type="predicted"/>
<evidence type="ECO:0000313" key="1">
    <source>
        <dbReference type="EMBL" id="KAK1147911.1"/>
    </source>
</evidence>
<comment type="caution">
    <text evidence="1">The sequence shown here is derived from an EMBL/GenBank/DDBJ whole genome shotgun (WGS) entry which is preliminary data.</text>
</comment>
<reference evidence="1 2" key="1">
    <citation type="journal article" date="2023" name="ACS Omega">
        <title>Identification of the Neoaspergillic Acid Biosynthesis Gene Cluster by Establishing an In Vitro CRISPR-Ribonucleoprotein Genetic System in Aspergillus melleus.</title>
        <authorList>
            <person name="Yuan B."/>
            <person name="Grau M.F."/>
            <person name="Murata R.M."/>
            <person name="Torok T."/>
            <person name="Venkateswaran K."/>
            <person name="Stajich J.E."/>
            <person name="Wang C.C.C."/>
        </authorList>
    </citation>
    <scope>NUCLEOTIDE SEQUENCE [LARGE SCALE GENOMIC DNA]</scope>
    <source>
        <strain evidence="1 2">IMV 1140</strain>
    </source>
</reference>
<dbReference type="EMBL" id="JAOPJF010000010">
    <property type="protein sequence ID" value="KAK1147911.1"/>
    <property type="molecule type" value="Genomic_DNA"/>
</dbReference>
<sequence length="354" mass="38017">MQEIKDYVLTYRGEVVENRHQVHAAVTDATGKLLYAVGDPTRITLARSAAKPAQALAVLETGGFEKCGFNDADLALICASHNSEEKHISRARAMLAKVPATETDLCCGGHAALSETVNRDWIKRDFTPTGVCNNCSGKHAGMLAGAKAISADLEGYHLPTHPMQVRVKRVVEELCGLYEDEVKWSVDGCNIPAPAFPLQYMAKIYATIAAAADETARNHNASKRTKALRRIFRAMADHPYLVGGEGRFCTVLMEAFKGGLIGKLGADGCYGIGVCSSERTRQLGADGAIGIAVKIEDGNIGTLYSAVTEILEQLQIGTVETRHKLASFHGPQIFNTAGAVTGRTSISFRVRAVL</sequence>
<protein>
    <submittedName>
        <fullName evidence="1">Uncharacterized protein</fullName>
    </submittedName>
</protein>
<gene>
    <name evidence="1" type="ORF">N8T08_000427</name>
</gene>
<accession>A0ACC3BBH6</accession>
<organism evidence="1 2">
    <name type="scientific">Aspergillus melleus</name>
    <dbReference type="NCBI Taxonomy" id="138277"/>
    <lineage>
        <taxon>Eukaryota</taxon>
        <taxon>Fungi</taxon>
        <taxon>Dikarya</taxon>
        <taxon>Ascomycota</taxon>
        <taxon>Pezizomycotina</taxon>
        <taxon>Eurotiomycetes</taxon>
        <taxon>Eurotiomycetidae</taxon>
        <taxon>Eurotiales</taxon>
        <taxon>Aspergillaceae</taxon>
        <taxon>Aspergillus</taxon>
        <taxon>Aspergillus subgen. Circumdati</taxon>
    </lineage>
</organism>
<dbReference type="Proteomes" id="UP001177260">
    <property type="component" value="Unassembled WGS sequence"/>
</dbReference>
<evidence type="ECO:0000313" key="2">
    <source>
        <dbReference type="Proteomes" id="UP001177260"/>
    </source>
</evidence>
<keyword evidence="2" id="KW-1185">Reference proteome</keyword>
<name>A0ACC3BBH6_9EURO</name>